<organism evidence="1 2">
    <name type="scientific">Hyalomma asiaticum</name>
    <name type="common">Tick</name>
    <dbReference type="NCBI Taxonomy" id="266040"/>
    <lineage>
        <taxon>Eukaryota</taxon>
        <taxon>Metazoa</taxon>
        <taxon>Ecdysozoa</taxon>
        <taxon>Arthropoda</taxon>
        <taxon>Chelicerata</taxon>
        <taxon>Arachnida</taxon>
        <taxon>Acari</taxon>
        <taxon>Parasitiformes</taxon>
        <taxon>Ixodida</taxon>
        <taxon>Ixodoidea</taxon>
        <taxon>Ixodidae</taxon>
        <taxon>Hyalomminae</taxon>
        <taxon>Hyalomma</taxon>
    </lineage>
</organism>
<comment type="caution">
    <text evidence="1">The sequence shown here is derived from an EMBL/GenBank/DDBJ whole genome shotgun (WGS) entry which is preliminary data.</text>
</comment>
<dbReference type="Proteomes" id="UP000821845">
    <property type="component" value="Chromosome 2"/>
</dbReference>
<name>A0ACB7SXY7_HYAAI</name>
<gene>
    <name evidence="1" type="ORF">HPB50_024717</name>
</gene>
<dbReference type="EMBL" id="CM023482">
    <property type="protein sequence ID" value="KAH6940097.1"/>
    <property type="molecule type" value="Genomic_DNA"/>
</dbReference>
<sequence>MAARFLSALHARGRSLTSTGITLEAAPSAEVSSTDFLENRQLHMPEDPVDNPRLCAIQYAKNNRLQKKHSNLVLEFSQPAFLVDTRDTTRILDVGCGTGDFTRDSLLPSSLPCEKIVGVDISPDMIQYANRYSAHKKIEYCLLDIEKDVSEFLNRYGHFDRVYSFYCLQWLRDQGDALKNISSLLSPGGQCLLVFPATHQPAALWHRLAKMDHWEKYSEVYTYITNLLLFLPPFIIIIIINGRSISDFGLFVEYQK</sequence>
<protein>
    <submittedName>
        <fullName evidence="1">Uncharacterized protein</fullName>
    </submittedName>
</protein>
<evidence type="ECO:0000313" key="1">
    <source>
        <dbReference type="EMBL" id="KAH6940097.1"/>
    </source>
</evidence>
<keyword evidence="2" id="KW-1185">Reference proteome</keyword>
<reference evidence="1" key="1">
    <citation type="submission" date="2020-05" db="EMBL/GenBank/DDBJ databases">
        <title>Large-scale comparative analyses of tick genomes elucidate their genetic diversity and vector capacities.</title>
        <authorList>
            <person name="Jia N."/>
            <person name="Wang J."/>
            <person name="Shi W."/>
            <person name="Du L."/>
            <person name="Sun Y."/>
            <person name="Zhan W."/>
            <person name="Jiang J."/>
            <person name="Wang Q."/>
            <person name="Zhang B."/>
            <person name="Ji P."/>
            <person name="Sakyi L.B."/>
            <person name="Cui X."/>
            <person name="Yuan T."/>
            <person name="Jiang B."/>
            <person name="Yang W."/>
            <person name="Lam T.T.-Y."/>
            <person name="Chang Q."/>
            <person name="Ding S."/>
            <person name="Wang X."/>
            <person name="Zhu J."/>
            <person name="Ruan X."/>
            <person name="Zhao L."/>
            <person name="Wei J."/>
            <person name="Que T."/>
            <person name="Du C."/>
            <person name="Cheng J."/>
            <person name="Dai P."/>
            <person name="Han X."/>
            <person name="Huang E."/>
            <person name="Gao Y."/>
            <person name="Liu J."/>
            <person name="Shao H."/>
            <person name="Ye R."/>
            <person name="Li L."/>
            <person name="Wei W."/>
            <person name="Wang X."/>
            <person name="Wang C."/>
            <person name="Yang T."/>
            <person name="Huo Q."/>
            <person name="Li W."/>
            <person name="Guo W."/>
            <person name="Chen H."/>
            <person name="Zhou L."/>
            <person name="Ni X."/>
            <person name="Tian J."/>
            <person name="Zhou Y."/>
            <person name="Sheng Y."/>
            <person name="Liu T."/>
            <person name="Pan Y."/>
            <person name="Xia L."/>
            <person name="Li J."/>
            <person name="Zhao F."/>
            <person name="Cao W."/>
        </authorList>
    </citation>
    <scope>NUCLEOTIDE SEQUENCE</scope>
    <source>
        <strain evidence="1">Hyas-2018</strain>
    </source>
</reference>
<accession>A0ACB7SXY7</accession>
<proteinExistence type="predicted"/>
<evidence type="ECO:0000313" key="2">
    <source>
        <dbReference type="Proteomes" id="UP000821845"/>
    </source>
</evidence>